<protein>
    <submittedName>
        <fullName evidence="1">Uncharacterized protein</fullName>
    </submittedName>
</protein>
<keyword evidence="2" id="KW-1185">Reference proteome</keyword>
<evidence type="ECO:0000313" key="2">
    <source>
        <dbReference type="Proteomes" id="UP000828048"/>
    </source>
</evidence>
<sequence>MGSRAIQLWNKLTNGEKYLIILDDIWEKLDVMAIGIPITDVNKKCKVLLTSRDKDLLLIKMKVDSFAIEELPEAETWDLFKKKVGNSFESDPEMDFIAHALCKRCQGLPVAINAIGAALEGKLVHVWKDALAKMERYELMDIEGIDPSVWAYLRLSYDFLSENAKSCFLLCCLFRDDAEIQIGDLTRHCLARRLLFRNPRTLEEVRNSVSTVIDVLKSASLLLAGSDNNFVRIHDIIREVGISIAREEKAFYVELGALHWPENPIDRPPYSAISLISGRIEALPTKLTCPKLHTLMFENSKLLDLEVPDEFFSEMTQLSVLVLTGMRMQQLPSSFGKLAKLRMLFLIECHLADISILGDLNNELEVLRLRGSIIKALSPISGQLTSLRVLDLEKCKLKYLFSPTTARGLVHLEQLQVSSCDIMERIVGFEGDGNEHVGEVKFAKLKQLKLENLPNLISFYAKKEKTRTTMGSSTTNAQPLFNETVIFPLLEVLSLRNLDNITDIWDKKSAAVVEDQGSFCQLMEMNVDGCAQLTHLFPSKMHALLKNLKDLNVSGCGTMKRIVEFEGEIDEDGLKNELCFSKLSTLKLLYLPNLVSFCNELRTAGTSNGNATILAQPLFNEKVAFPALEVLFIYNVPNITEIWDKKPLPESEKETQSFWRLRDIHIHKCNQLVYVLPCYMLPQLQINLQRLWIISCKEVEVIVSKELKEKEATENEIIVFHQLKDVSFWRLPKLKSFYTGTELLSDKLQHLEELSISDCKKLEVIVSKELKEKEVIHNDIVFPQLKTVQLWWLPNLKRICTETQLFFSDEHAFPALEGIGLYDKDLEFLLDGTSTKEECGTSGKENDHNGEED</sequence>
<comment type="caution">
    <text evidence="1">The sequence shown here is derived from an EMBL/GenBank/DDBJ whole genome shotgun (WGS) entry which is preliminary data.</text>
</comment>
<proteinExistence type="predicted"/>
<accession>A0ACB7YMV0</accession>
<evidence type="ECO:0000313" key="1">
    <source>
        <dbReference type="EMBL" id="KAH7854931.1"/>
    </source>
</evidence>
<dbReference type="EMBL" id="CM037161">
    <property type="protein sequence ID" value="KAH7854931.1"/>
    <property type="molecule type" value="Genomic_DNA"/>
</dbReference>
<organism evidence="1 2">
    <name type="scientific">Vaccinium darrowii</name>
    <dbReference type="NCBI Taxonomy" id="229202"/>
    <lineage>
        <taxon>Eukaryota</taxon>
        <taxon>Viridiplantae</taxon>
        <taxon>Streptophyta</taxon>
        <taxon>Embryophyta</taxon>
        <taxon>Tracheophyta</taxon>
        <taxon>Spermatophyta</taxon>
        <taxon>Magnoliopsida</taxon>
        <taxon>eudicotyledons</taxon>
        <taxon>Gunneridae</taxon>
        <taxon>Pentapetalae</taxon>
        <taxon>asterids</taxon>
        <taxon>Ericales</taxon>
        <taxon>Ericaceae</taxon>
        <taxon>Vaccinioideae</taxon>
        <taxon>Vaccinieae</taxon>
        <taxon>Vaccinium</taxon>
    </lineage>
</organism>
<name>A0ACB7YMV0_9ERIC</name>
<reference evidence="1 2" key="1">
    <citation type="journal article" date="2021" name="Hortic Res">
        <title>High-quality reference genome and annotation aids understanding of berry development for evergreen blueberry (Vaccinium darrowii).</title>
        <authorList>
            <person name="Yu J."/>
            <person name="Hulse-Kemp A.M."/>
            <person name="Babiker E."/>
            <person name="Staton M."/>
        </authorList>
    </citation>
    <scope>NUCLEOTIDE SEQUENCE [LARGE SCALE GENOMIC DNA]</scope>
    <source>
        <strain evidence="2">cv. NJ 8807/NJ 8810</strain>
        <tissue evidence="1">Young leaf</tissue>
    </source>
</reference>
<dbReference type="Proteomes" id="UP000828048">
    <property type="component" value="Chromosome 11"/>
</dbReference>
<gene>
    <name evidence="1" type="ORF">Vadar_019276</name>
</gene>